<organism evidence="8 9">
    <name type="scientific">Caballeronia udeis</name>
    <dbReference type="NCBI Taxonomy" id="1232866"/>
    <lineage>
        <taxon>Bacteria</taxon>
        <taxon>Pseudomonadati</taxon>
        <taxon>Pseudomonadota</taxon>
        <taxon>Betaproteobacteria</taxon>
        <taxon>Burkholderiales</taxon>
        <taxon>Burkholderiaceae</taxon>
        <taxon>Caballeronia</taxon>
    </lineage>
</organism>
<protein>
    <recommendedName>
        <fullName evidence="7">Endolytic murein transglycosylase</fullName>
        <ecNumber evidence="7">4.2.2.29</ecNumber>
    </recommendedName>
    <alternativeName>
        <fullName evidence="7">Peptidoglycan lytic transglycosylase</fullName>
    </alternativeName>
    <alternativeName>
        <fullName evidence="7">Peptidoglycan polymerization terminase</fullName>
    </alternativeName>
</protein>
<evidence type="ECO:0000256" key="2">
    <source>
        <dbReference type="ARBA" id="ARBA00022692"/>
    </source>
</evidence>
<evidence type="ECO:0000256" key="7">
    <source>
        <dbReference type="HAMAP-Rule" id="MF_02065"/>
    </source>
</evidence>
<name>A0A158JF77_9BURK</name>
<feature type="site" description="Important for catalytic activity" evidence="7">
    <location>
        <position position="243"/>
    </location>
</feature>
<dbReference type="Gene3D" id="3.30.1490.480">
    <property type="entry name" value="Endolytic murein transglycosylase"/>
    <property type="match status" value="1"/>
</dbReference>
<evidence type="ECO:0000313" key="9">
    <source>
        <dbReference type="Proteomes" id="UP000054683"/>
    </source>
</evidence>
<dbReference type="InterPro" id="IPR003770">
    <property type="entry name" value="MLTG-like"/>
</dbReference>
<dbReference type="EC" id="4.2.2.29" evidence="7"/>
<comment type="function">
    <text evidence="7">Functions as a peptidoglycan terminase that cleaves nascent peptidoglycan strands endolytically to terminate their elongation.</text>
</comment>
<dbReference type="PANTHER" id="PTHR30518">
    <property type="entry name" value="ENDOLYTIC MUREIN TRANSGLYCOSYLASE"/>
    <property type="match status" value="1"/>
</dbReference>
<accession>A0A158JF77</accession>
<evidence type="ECO:0000256" key="4">
    <source>
        <dbReference type="ARBA" id="ARBA00023136"/>
    </source>
</evidence>
<gene>
    <name evidence="7" type="primary">mltG</name>
    <name evidence="8" type="ORF">AWB69_07625</name>
</gene>
<dbReference type="CDD" id="cd08010">
    <property type="entry name" value="MltG_like"/>
    <property type="match status" value="1"/>
</dbReference>
<dbReference type="AlphaFoldDB" id="A0A158JF77"/>
<dbReference type="Pfam" id="PF02618">
    <property type="entry name" value="YceG"/>
    <property type="match status" value="1"/>
</dbReference>
<keyword evidence="4 7" id="KW-0472">Membrane</keyword>
<keyword evidence="1 7" id="KW-1003">Cell membrane</keyword>
<dbReference type="GO" id="GO:0008932">
    <property type="term" value="F:lytic endotransglycosylase activity"/>
    <property type="evidence" value="ECO:0007669"/>
    <property type="project" value="UniProtKB-UniRule"/>
</dbReference>
<dbReference type="Proteomes" id="UP000054683">
    <property type="component" value="Unassembled WGS sequence"/>
</dbReference>
<evidence type="ECO:0000256" key="3">
    <source>
        <dbReference type="ARBA" id="ARBA00022989"/>
    </source>
</evidence>
<evidence type="ECO:0000313" key="8">
    <source>
        <dbReference type="EMBL" id="SAL67041.1"/>
    </source>
</evidence>
<dbReference type="Gene3D" id="3.30.160.60">
    <property type="entry name" value="Classic Zinc Finger"/>
    <property type="match status" value="1"/>
</dbReference>
<comment type="subcellular location">
    <subcellularLocation>
        <location evidence="7">Cell inner membrane</location>
        <topology evidence="7">Single-pass membrane protein</topology>
    </subcellularLocation>
</comment>
<dbReference type="GO" id="GO:0009252">
    <property type="term" value="P:peptidoglycan biosynthetic process"/>
    <property type="evidence" value="ECO:0007669"/>
    <property type="project" value="UniProtKB-UniRule"/>
</dbReference>
<dbReference type="PANTHER" id="PTHR30518:SF2">
    <property type="entry name" value="ENDOLYTIC MUREIN TRANSGLYCOSYLASE"/>
    <property type="match status" value="1"/>
</dbReference>
<evidence type="ECO:0000256" key="1">
    <source>
        <dbReference type="ARBA" id="ARBA00022475"/>
    </source>
</evidence>
<evidence type="ECO:0000256" key="5">
    <source>
        <dbReference type="ARBA" id="ARBA00023239"/>
    </source>
</evidence>
<proteinExistence type="inferred from homology"/>
<dbReference type="GO" id="GO:0071555">
    <property type="term" value="P:cell wall organization"/>
    <property type="evidence" value="ECO:0007669"/>
    <property type="project" value="UniProtKB-KW"/>
</dbReference>
<keyword evidence="7" id="KW-0997">Cell inner membrane</keyword>
<evidence type="ECO:0000256" key="6">
    <source>
        <dbReference type="ARBA" id="ARBA00023316"/>
    </source>
</evidence>
<dbReference type="HAMAP" id="MF_02065">
    <property type="entry name" value="MltG"/>
    <property type="match status" value="1"/>
</dbReference>
<dbReference type="EMBL" id="FCOK02000081">
    <property type="protein sequence ID" value="SAL67041.1"/>
    <property type="molecule type" value="Genomic_DNA"/>
</dbReference>
<keyword evidence="5 7" id="KW-0456">Lyase</keyword>
<comment type="similarity">
    <text evidence="7">Belongs to the transglycosylase MltG family.</text>
</comment>
<comment type="catalytic activity">
    <reaction evidence="7">
        <text>a peptidoglycan chain = a peptidoglycan chain with N-acetyl-1,6-anhydromuramyl-[peptide] at the reducing end + a peptidoglycan chain with N-acetylglucosamine at the non-reducing end.</text>
        <dbReference type="EC" id="4.2.2.29"/>
    </reaction>
</comment>
<reference evidence="8 9" key="1">
    <citation type="submission" date="2016-01" db="EMBL/GenBank/DDBJ databases">
        <authorList>
            <person name="Oliw E.H."/>
        </authorList>
    </citation>
    <scope>NUCLEOTIDE SEQUENCE [LARGE SCALE GENOMIC DNA]</scope>
    <source>
        <strain evidence="8">LMG 27134</strain>
    </source>
</reference>
<dbReference type="NCBIfam" id="TIGR00247">
    <property type="entry name" value="endolytic transglycosylase MltG"/>
    <property type="match status" value="1"/>
</dbReference>
<feature type="transmembrane region" description="Helical" evidence="7">
    <location>
        <begin position="28"/>
        <end position="50"/>
    </location>
</feature>
<sequence>MDLTLAEANKYYMGLTSSVFRMSLLKKCLIAAVVAVVVAGALVAGMFKWANSPVDLASPELDITIKSHSTLRSVALQLDHGGAHVQQQLFVLMTRALGLSSQLKSGNYEFKTGITPYEMLQKIARGDVNEYVATVIEGWTFQKMRNELDSNPALQHDTAGMTDTDLLKAIGAPDDVIARASAEGLFFPDTYLFDKGTSDITVYKRAYTLMQQRLAEAWDTRAQNLPYKTPYEALIMASIVEKETGRAADRPLVAAVFANRLRIGMPLQTDPSVIYGLGSAYGGRLRKKDLQTDTPYNTYTRMGLPPGPIALPGVAALAATVNPASSPALYFVSRGDGSSFFSDNLGDHNRAVDKYIRGQ</sequence>
<keyword evidence="2 7" id="KW-0812">Transmembrane</keyword>
<keyword evidence="3 7" id="KW-1133">Transmembrane helix</keyword>
<dbReference type="GO" id="GO:0005886">
    <property type="term" value="C:plasma membrane"/>
    <property type="evidence" value="ECO:0007669"/>
    <property type="project" value="UniProtKB-SubCell"/>
</dbReference>
<keyword evidence="6 7" id="KW-0961">Cell wall biogenesis/degradation</keyword>